<feature type="compositionally biased region" description="Basic and acidic residues" evidence="1">
    <location>
        <begin position="1"/>
        <end position="11"/>
    </location>
</feature>
<accession>A0A917YEX2</accession>
<feature type="region of interest" description="Disordered" evidence="1">
    <location>
        <begin position="1"/>
        <end position="40"/>
    </location>
</feature>
<comment type="caution">
    <text evidence="2">The sequence shown here is derived from an EMBL/GenBank/DDBJ whole genome shotgun (WGS) entry which is preliminary data.</text>
</comment>
<evidence type="ECO:0000313" key="2">
    <source>
        <dbReference type="EMBL" id="GGN95309.1"/>
    </source>
</evidence>
<reference evidence="2 3" key="1">
    <citation type="journal article" date="2014" name="Int. J. Syst. Evol. Microbiol.">
        <title>Complete genome sequence of Corynebacterium casei LMG S-19264T (=DSM 44701T), isolated from a smear-ripened cheese.</title>
        <authorList>
            <consortium name="US DOE Joint Genome Institute (JGI-PGF)"/>
            <person name="Walter F."/>
            <person name="Albersmeier A."/>
            <person name="Kalinowski J."/>
            <person name="Ruckert C."/>
        </authorList>
    </citation>
    <scope>NUCLEOTIDE SEQUENCE [LARGE SCALE GENOMIC DNA]</scope>
    <source>
        <strain evidence="2 3">CGMCC 4.7111</strain>
    </source>
</reference>
<organism evidence="2 3">
    <name type="scientific">Streptomyces albiflavescens</name>
    <dbReference type="NCBI Taxonomy" id="1623582"/>
    <lineage>
        <taxon>Bacteria</taxon>
        <taxon>Bacillati</taxon>
        <taxon>Actinomycetota</taxon>
        <taxon>Actinomycetes</taxon>
        <taxon>Kitasatosporales</taxon>
        <taxon>Streptomycetaceae</taxon>
        <taxon>Streptomyces</taxon>
    </lineage>
</organism>
<sequence>MGVDECVRDDLGDQQLEVVQQRQPVPPAKHITQKAPHARNASQVVTLYRGPGHPRTIMRLDTFIAHQEQGSIIITEYRLRASVDRHVAGRTVGR</sequence>
<name>A0A917YEX2_9ACTN</name>
<dbReference type="EMBL" id="BMMM01000032">
    <property type="protein sequence ID" value="GGN95309.1"/>
    <property type="molecule type" value="Genomic_DNA"/>
</dbReference>
<dbReference type="Proteomes" id="UP000600365">
    <property type="component" value="Unassembled WGS sequence"/>
</dbReference>
<dbReference type="AlphaFoldDB" id="A0A917YEX2"/>
<proteinExistence type="predicted"/>
<evidence type="ECO:0000313" key="3">
    <source>
        <dbReference type="Proteomes" id="UP000600365"/>
    </source>
</evidence>
<keyword evidence="3" id="KW-1185">Reference proteome</keyword>
<gene>
    <name evidence="2" type="ORF">GCM10011579_095750</name>
</gene>
<evidence type="ECO:0000256" key="1">
    <source>
        <dbReference type="SAM" id="MobiDB-lite"/>
    </source>
</evidence>
<protein>
    <submittedName>
        <fullName evidence="2">Uncharacterized protein</fullName>
    </submittedName>
</protein>